<dbReference type="InterPro" id="IPR051011">
    <property type="entry name" value="Metal_resp_trans_reg"/>
</dbReference>
<dbReference type="InterPro" id="IPR011991">
    <property type="entry name" value="ArsR-like_HTH"/>
</dbReference>
<dbReference type="PANTHER" id="PTHR43132">
    <property type="entry name" value="ARSENICAL RESISTANCE OPERON REPRESSOR ARSR-RELATED"/>
    <property type="match status" value="1"/>
</dbReference>
<sequence length="102" mass="11166">MQENADKAEALLKAMASRNRLMILCTLVEGERSVGALAKALGVRESVISQHLGLLRRDGLVQGRRDGQTIHYALAGENAKRLLTTLYQIFCTDDADAPEPDD</sequence>
<dbReference type="SMART" id="SM00418">
    <property type="entry name" value="HTH_ARSR"/>
    <property type="match status" value="1"/>
</dbReference>
<dbReference type="CDD" id="cd00090">
    <property type="entry name" value="HTH_ARSR"/>
    <property type="match status" value="1"/>
</dbReference>
<dbReference type="NCBIfam" id="NF033788">
    <property type="entry name" value="HTH_metalloreg"/>
    <property type="match status" value="1"/>
</dbReference>
<evidence type="ECO:0000313" key="6">
    <source>
        <dbReference type="Proteomes" id="UP000198646"/>
    </source>
</evidence>
<dbReference type="SUPFAM" id="SSF46785">
    <property type="entry name" value="Winged helix' DNA-binding domain"/>
    <property type="match status" value="1"/>
</dbReference>
<dbReference type="Proteomes" id="UP000198646">
    <property type="component" value="Unassembled WGS sequence"/>
</dbReference>
<dbReference type="Gene3D" id="1.10.10.10">
    <property type="entry name" value="Winged helix-like DNA-binding domain superfamily/Winged helix DNA-binding domain"/>
    <property type="match status" value="1"/>
</dbReference>
<keyword evidence="3" id="KW-0804">Transcription</keyword>
<dbReference type="PRINTS" id="PR00778">
    <property type="entry name" value="HTHARSR"/>
</dbReference>
<keyword evidence="1" id="KW-0805">Transcription regulation</keyword>
<dbReference type="InterPro" id="IPR001845">
    <property type="entry name" value="HTH_ArsR_DNA-bd_dom"/>
</dbReference>
<gene>
    <name evidence="5" type="ORF">SAMN04488512_12143</name>
</gene>
<dbReference type="EMBL" id="FNJD01000021">
    <property type="protein sequence ID" value="SDP57800.1"/>
    <property type="molecule type" value="Genomic_DNA"/>
</dbReference>
<keyword evidence="6" id="KW-1185">Reference proteome</keyword>
<comment type="caution">
    <text evidence="5">The sequence shown here is derived from an EMBL/GenBank/DDBJ whole genome shotgun (WGS) entry which is preliminary data.</text>
</comment>
<name>A0ABY0ST52_9RHOB</name>
<dbReference type="InterPro" id="IPR036388">
    <property type="entry name" value="WH-like_DNA-bd_sf"/>
</dbReference>
<accession>A0ABY0ST52</accession>
<dbReference type="Pfam" id="PF01022">
    <property type="entry name" value="HTH_5"/>
    <property type="match status" value="1"/>
</dbReference>
<evidence type="ECO:0000256" key="3">
    <source>
        <dbReference type="ARBA" id="ARBA00023163"/>
    </source>
</evidence>
<dbReference type="PANTHER" id="PTHR43132:SF2">
    <property type="entry name" value="ARSENICAL RESISTANCE OPERON REPRESSOR ARSR-RELATED"/>
    <property type="match status" value="1"/>
</dbReference>
<evidence type="ECO:0000256" key="1">
    <source>
        <dbReference type="ARBA" id="ARBA00023015"/>
    </source>
</evidence>
<protein>
    <submittedName>
        <fullName evidence="5">Transcriptional regulator, ArsR family</fullName>
    </submittedName>
</protein>
<dbReference type="RefSeq" id="WP_231582200.1">
    <property type="nucleotide sequence ID" value="NZ_FNJD01000021.1"/>
</dbReference>
<keyword evidence="2" id="KW-0238">DNA-binding</keyword>
<evidence type="ECO:0000259" key="4">
    <source>
        <dbReference type="PROSITE" id="PS50987"/>
    </source>
</evidence>
<evidence type="ECO:0000313" key="5">
    <source>
        <dbReference type="EMBL" id="SDP57800.1"/>
    </source>
</evidence>
<dbReference type="InterPro" id="IPR036390">
    <property type="entry name" value="WH_DNA-bd_sf"/>
</dbReference>
<dbReference type="PROSITE" id="PS50987">
    <property type="entry name" value="HTH_ARSR_2"/>
    <property type="match status" value="1"/>
</dbReference>
<reference evidence="5 6" key="1">
    <citation type="submission" date="2016-10" db="EMBL/GenBank/DDBJ databases">
        <authorList>
            <person name="Varghese N."/>
            <person name="Submissions S."/>
        </authorList>
    </citation>
    <scope>NUCLEOTIDE SEQUENCE [LARGE SCALE GENOMIC DNA]</scope>
    <source>
        <strain evidence="5 6">DSM 17584</strain>
    </source>
</reference>
<feature type="domain" description="HTH arsR-type" evidence="4">
    <location>
        <begin position="1"/>
        <end position="94"/>
    </location>
</feature>
<evidence type="ECO:0000256" key="2">
    <source>
        <dbReference type="ARBA" id="ARBA00023125"/>
    </source>
</evidence>
<organism evidence="5 6">
    <name type="scientific">Sulfitobacter litoralis</name>
    <dbReference type="NCBI Taxonomy" id="335975"/>
    <lineage>
        <taxon>Bacteria</taxon>
        <taxon>Pseudomonadati</taxon>
        <taxon>Pseudomonadota</taxon>
        <taxon>Alphaproteobacteria</taxon>
        <taxon>Rhodobacterales</taxon>
        <taxon>Roseobacteraceae</taxon>
        <taxon>Sulfitobacter</taxon>
    </lineage>
</organism>
<proteinExistence type="predicted"/>